<name>A0AAU2UWE2_9ACTN</name>
<protein>
    <recommendedName>
        <fullName evidence="1">ESAT-6-like protein</fullName>
    </recommendedName>
</protein>
<dbReference type="AlphaFoldDB" id="A0AAU2UWE2"/>
<dbReference type="NCBIfam" id="TIGR03930">
    <property type="entry name" value="WXG100_ESAT6"/>
    <property type="match status" value="1"/>
</dbReference>
<dbReference type="InterPro" id="IPR010310">
    <property type="entry name" value="T7SS_ESAT-6-like"/>
</dbReference>
<evidence type="ECO:0000256" key="2">
    <source>
        <dbReference type="SAM" id="MobiDB-lite"/>
    </source>
</evidence>
<reference evidence="3" key="1">
    <citation type="submission" date="2022-10" db="EMBL/GenBank/DDBJ databases">
        <title>The complete genomes of actinobacterial strains from the NBC collection.</title>
        <authorList>
            <person name="Joergensen T.S."/>
            <person name="Alvarez Arevalo M."/>
            <person name="Sterndorff E.B."/>
            <person name="Faurdal D."/>
            <person name="Vuksanovic O."/>
            <person name="Mourched A.-S."/>
            <person name="Charusanti P."/>
            <person name="Shaw S."/>
            <person name="Blin K."/>
            <person name="Weber T."/>
        </authorList>
    </citation>
    <scope>NUCLEOTIDE SEQUENCE</scope>
    <source>
        <strain evidence="3">NBC_00003</strain>
    </source>
</reference>
<evidence type="ECO:0000313" key="3">
    <source>
        <dbReference type="EMBL" id="WTW59293.1"/>
    </source>
</evidence>
<proteinExistence type="inferred from homology"/>
<dbReference type="InterPro" id="IPR036689">
    <property type="entry name" value="ESAT-6-like_sf"/>
</dbReference>
<dbReference type="SUPFAM" id="SSF140453">
    <property type="entry name" value="EsxAB dimer-like"/>
    <property type="match status" value="1"/>
</dbReference>
<comment type="similarity">
    <text evidence="1">Belongs to the WXG100 family.</text>
</comment>
<feature type="region of interest" description="Disordered" evidence="2">
    <location>
        <begin position="83"/>
        <end position="102"/>
    </location>
</feature>
<organism evidence="3">
    <name type="scientific">Streptomyces sp. NBC_00003</name>
    <dbReference type="NCBI Taxonomy" id="2903608"/>
    <lineage>
        <taxon>Bacteria</taxon>
        <taxon>Bacillati</taxon>
        <taxon>Actinomycetota</taxon>
        <taxon>Actinomycetes</taxon>
        <taxon>Kitasatosporales</taxon>
        <taxon>Streptomycetaceae</taxon>
        <taxon>Streptomyces</taxon>
    </lineage>
</organism>
<accession>A0AAU2UWE2</accession>
<dbReference type="Gene3D" id="1.10.287.1060">
    <property type="entry name" value="ESAT-6-like"/>
    <property type="match status" value="1"/>
</dbReference>
<gene>
    <name evidence="3" type="ORF">OG549_00735</name>
</gene>
<dbReference type="EMBL" id="CP108318">
    <property type="protein sequence ID" value="WTW59293.1"/>
    <property type="molecule type" value="Genomic_DNA"/>
</dbReference>
<sequence length="102" mass="10872">MSGYALSPEELSASAQKVDQSSQNIMGLFNHLQSSVQGIGNQWQGDAARSFSTLAEQIHSNGQTIQNSLQTVSENLKSAGVTYNQQEQDAQSSISNIAGRLG</sequence>
<dbReference type="Pfam" id="PF06013">
    <property type="entry name" value="WXG100"/>
    <property type="match status" value="1"/>
</dbReference>
<feature type="compositionally biased region" description="Polar residues" evidence="2">
    <location>
        <begin position="83"/>
        <end position="96"/>
    </location>
</feature>
<evidence type="ECO:0000256" key="1">
    <source>
        <dbReference type="RuleBase" id="RU362001"/>
    </source>
</evidence>